<reference evidence="1 2" key="1">
    <citation type="submission" date="2018-06" db="EMBL/GenBank/DDBJ databases">
        <title>Extensive metabolic versatility and redundancy in microbially diverse, dynamic hydrothermal sediments.</title>
        <authorList>
            <person name="Dombrowski N."/>
            <person name="Teske A."/>
            <person name="Baker B.J."/>
        </authorList>
    </citation>
    <scope>NUCLEOTIDE SEQUENCE [LARGE SCALE GENOMIC DNA]</scope>
    <source>
        <strain evidence="1">B3_G15</strain>
    </source>
</reference>
<evidence type="ECO:0000313" key="1">
    <source>
        <dbReference type="EMBL" id="RLE12686.1"/>
    </source>
</evidence>
<feature type="non-terminal residue" evidence="1">
    <location>
        <position position="1"/>
    </location>
</feature>
<dbReference type="AlphaFoldDB" id="A0A662DFF7"/>
<sequence length="71" mass="8194">SCKISFQKLAYAPGFLPKDLILIGIFPSQKTVNKKFQETGEHDLTKKFYTILYIPYGVGYNINKNDEMFKV</sequence>
<protein>
    <submittedName>
        <fullName evidence="1">Uncharacterized protein</fullName>
    </submittedName>
</protein>
<evidence type="ECO:0000313" key="2">
    <source>
        <dbReference type="Proteomes" id="UP000280417"/>
    </source>
</evidence>
<name>A0A662DFF7_UNCAE</name>
<accession>A0A662DFF7</accession>
<proteinExistence type="predicted"/>
<comment type="caution">
    <text evidence="1">The sequence shown here is derived from an EMBL/GenBank/DDBJ whole genome shotgun (WGS) entry which is preliminary data.</text>
</comment>
<gene>
    <name evidence="1" type="ORF">DRJ04_05770</name>
</gene>
<dbReference type="Proteomes" id="UP000280417">
    <property type="component" value="Unassembled WGS sequence"/>
</dbReference>
<dbReference type="EMBL" id="QMQA01000147">
    <property type="protein sequence ID" value="RLE12686.1"/>
    <property type="molecule type" value="Genomic_DNA"/>
</dbReference>
<organism evidence="1 2">
    <name type="scientific">Aerophobetes bacterium</name>
    <dbReference type="NCBI Taxonomy" id="2030807"/>
    <lineage>
        <taxon>Bacteria</taxon>
        <taxon>Candidatus Aerophobota</taxon>
    </lineage>
</organism>